<dbReference type="AlphaFoldDB" id="A0A2K8KEA6"/>
<comment type="function">
    <text evidence="6">Membrane-associated protein that warps the membrane surface to access and bind aromatic isoprenes with high specificity, including ubiquinone (CoQ) isoprene intermediates and presents them directly to COQ7, therefore facilitating the COQ7-mediated hydroxylase step. Participates in the biosynthesis of coenzyme Q, also named ubiquinone, an essential lipid-soluble electron transporter for aerobic cellular respiration.</text>
</comment>
<evidence type="ECO:0000259" key="7">
    <source>
        <dbReference type="Pfam" id="PF08511"/>
    </source>
</evidence>
<dbReference type="GO" id="GO:0008289">
    <property type="term" value="F:lipid binding"/>
    <property type="evidence" value="ECO:0007669"/>
    <property type="project" value="UniProtKB-KW"/>
</dbReference>
<accession>A0A2K8KEA6</accession>
<dbReference type="PANTHER" id="PTHR21427">
    <property type="entry name" value="UBIQUINONE BIOSYNTHESIS PROTEIN COQ9, MITOCHONDRIAL"/>
    <property type="match status" value="1"/>
</dbReference>
<protein>
    <submittedName>
        <fullName evidence="8">COQ9 family protein</fullName>
    </submittedName>
</protein>
<dbReference type="STRING" id="441209.GCA_001870665_01551"/>
<evidence type="ECO:0000313" key="9">
    <source>
        <dbReference type="Proteomes" id="UP000228948"/>
    </source>
</evidence>
<evidence type="ECO:0000313" key="8">
    <source>
        <dbReference type="EMBL" id="ATX67777.1"/>
    </source>
</evidence>
<dbReference type="InterPro" id="IPR013718">
    <property type="entry name" value="COQ9_C"/>
</dbReference>
<name>A0A2K8KEA6_9RHOB</name>
<keyword evidence="3" id="KW-0831">Ubiquinone biosynthesis</keyword>
<organism evidence="8 9">
    <name type="scientific">Roseinatronobacter bogoriensis subsp. barguzinensis</name>
    <dbReference type="NCBI Taxonomy" id="441209"/>
    <lineage>
        <taxon>Bacteria</taxon>
        <taxon>Pseudomonadati</taxon>
        <taxon>Pseudomonadota</taxon>
        <taxon>Alphaproteobacteria</taxon>
        <taxon>Rhodobacterales</taxon>
        <taxon>Paracoccaceae</taxon>
        <taxon>Roseinatronobacter</taxon>
    </lineage>
</organism>
<feature type="domain" description="COQ9 C-terminal" evidence="7">
    <location>
        <begin position="112"/>
        <end position="182"/>
    </location>
</feature>
<dbReference type="InterPro" id="IPR012762">
    <property type="entry name" value="Ubiq_biosynth_COQ9"/>
</dbReference>
<sequence length="231" mass="25360">MNDQIETLLDAALLHVPFDGWSDEALKAAASDAGIDLATARALFPRGGVDLALAYHRRGDSQMAAKLASEDLSHLRFRDRIATAVRTRIEVAEDRELVRRGTTLFALPPYAPDGARAIWGTVDLIWTTLGDTSTDYNWYTKRATLAGVYSSTVLYWLGDDSPDAQATWNFLDRRIDGVMQFERVKGAVEKNPALRAVFAGPRAILSCIKAPVGTPKTDLPGYVTQPPRQQG</sequence>
<gene>
    <name evidence="8" type="ORF">BG454_08870</name>
</gene>
<dbReference type="KEGG" id="rbg:BG454_08870"/>
<dbReference type="RefSeq" id="WP_071482036.1">
    <property type="nucleotide sequence ID" value="NZ_CP024899.1"/>
</dbReference>
<dbReference type="PANTHER" id="PTHR21427:SF19">
    <property type="entry name" value="UBIQUINONE BIOSYNTHESIS PROTEIN COQ9, MITOCHONDRIAL"/>
    <property type="match status" value="1"/>
</dbReference>
<proteinExistence type="inferred from homology"/>
<evidence type="ECO:0000256" key="1">
    <source>
        <dbReference type="ARBA" id="ARBA00004749"/>
    </source>
</evidence>
<evidence type="ECO:0000256" key="3">
    <source>
        <dbReference type="ARBA" id="ARBA00022688"/>
    </source>
</evidence>
<dbReference type="Proteomes" id="UP000228948">
    <property type="component" value="Chromosome"/>
</dbReference>
<evidence type="ECO:0000256" key="4">
    <source>
        <dbReference type="ARBA" id="ARBA00022946"/>
    </source>
</evidence>
<evidence type="ECO:0000256" key="6">
    <source>
        <dbReference type="ARBA" id="ARBA00058104"/>
    </source>
</evidence>
<keyword evidence="5" id="KW-0446">Lipid-binding</keyword>
<dbReference type="OrthoDB" id="7201143at2"/>
<reference evidence="8 9" key="1">
    <citation type="submission" date="2017-11" db="EMBL/GenBank/DDBJ databases">
        <title>Revised Sequence and Annotation of the Rhodobaca barguzinensis strain alga05 Genome.</title>
        <authorList>
            <person name="Kopejtka K."/>
            <person name="Tomasch J.M."/>
            <person name="Bunk B."/>
            <person name="Koblizek M."/>
        </authorList>
    </citation>
    <scope>NUCLEOTIDE SEQUENCE [LARGE SCALE GENOMIC DNA]</scope>
    <source>
        <strain evidence="9">alga05</strain>
    </source>
</reference>
<keyword evidence="4" id="KW-0809">Transit peptide</keyword>
<keyword evidence="9" id="KW-1185">Reference proteome</keyword>
<dbReference type="Gene3D" id="1.10.357.10">
    <property type="entry name" value="Tetracycline Repressor, domain 2"/>
    <property type="match status" value="1"/>
</dbReference>
<dbReference type="NCBIfam" id="TIGR02396">
    <property type="entry name" value="diverge_rpsU"/>
    <property type="match status" value="1"/>
</dbReference>
<comment type="similarity">
    <text evidence="2">Belongs to the COQ9 family.</text>
</comment>
<evidence type="ECO:0000256" key="5">
    <source>
        <dbReference type="ARBA" id="ARBA00023121"/>
    </source>
</evidence>
<dbReference type="EMBL" id="CP024899">
    <property type="protein sequence ID" value="ATX67777.1"/>
    <property type="molecule type" value="Genomic_DNA"/>
</dbReference>
<dbReference type="GO" id="GO:0006744">
    <property type="term" value="P:ubiquinone biosynthetic process"/>
    <property type="evidence" value="ECO:0007669"/>
    <property type="project" value="UniProtKB-KW"/>
</dbReference>
<dbReference type="Pfam" id="PF08511">
    <property type="entry name" value="COQ9"/>
    <property type="match status" value="1"/>
</dbReference>
<evidence type="ECO:0000256" key="2">
    <source>
        <dbReference type="ARBA" id="ARBA00010766"/>
    </source>
</evidence>
<comment type="pathway">
    <text evidence="1">Cofactor biosynthesis; ubiquinone biosynthesis.</text>
</comment>